<name>A0A0R3T8G8_RODNA</name>
<dbReference type="WBParaSite" id="HNAJ_0000335601-mRNA-1">
    <property type="protein sequence ID" value="HNAJ_0000335601-mRNA-1"/>
    <property type="gene ID" value="HNAJ_0000335601"/>
</dbReference>
<dbReference type="STRING" id="102285.A0A0R3T8G8"/>
<reference evidence="2" key="1">
    <citation type="submission" date="2017-02" db="UniProtKB">
        <authorList>
            <consortium name="WormBaseParasite"/>
        </authorList>
    </citation>
    <scope>IDENTIFICATION</scope>
</reference>
<evidence type="ECO:0000313" key="2">
    <source>
        <dbReference type="WBParaSite" id="HNAJ_0000335601-mRNA-1"/>
    </source>
</evidence>
<protein>
    <submittedName>
        <fullName evidence="2">LisH domain-containing protein</fullName>
    </submittedName>
</protein>
<proteinExistence type="predicted"/>
<feature type="coiled-coil region" evidence="1">
    <location>
        <begin position="20"/>
        <end position="54"/>
    </location>
</feature>
<organism evidence="2">
    <name type="scientific">Rodentolepis nana</name>
    <name type="common">Dwarf tapeworm</name>
    <name type="synonym">Hymenolepis nana</name>
    <dbReference type="NCBI Taxonomy" id="102285"/>
    <lineage>
        <taxon>Eukaryota</taxon>
        <taxon>Metazoa</taxon>
        <taxon>Spiralia</taxon>
        <taxon>Lophotrochozoa</taxon>
        <taxon>Platyhelminthes</taxon>
        <taxon>Cestoda</taxon>
        <taxon>Eucestoda</taxon>
        <taxon>Cyclophyllidea</taxon>
        <taxon>Hymenolepididae</taxon>
        <taxon>Rodentolepis</taxon>
    </lineage>
</organism>
<keyword evidence="1" id="KW-0175">Coiled coil</keyword>
<dbReference type="AlphaFoldDB" id="A0A0R3T8G8"/>
<sequence>LALERELNLQPDTRQPTPREMALTGQLERLQVDYHHLENELQMTRSRFADAQAAEARAVGAERTARERVEASASEREAAIERTRAACEAHYAAARRRIEAELTAEHENALAQIKQETLTAREEATTYRNELERVNAMLQEAKEATAQAVQLTMTEAMKERENERIRFWREELPHQVELARNGWLLESEARTKVHLERVRSECQAEFDSRMAACIRQHQTELDRLKSPKVTQDRAVECTPCESKILISPHEFPLLSVLFSNELFNDLVSIGGVECLLPSIEKYTGSLLRKTALALMKRFTVVLANSLLAVIMEYGLLKKEQTELALKINTMSASDPVVEGLLKLLGDLVAADLSVEIEIIRKIARHSIDSKNTQTTESGEIISQIKSEVQMYVQSCQERCARTLQKGLSGAHRRACRQITNRLRNALSESGLSPLSFTSQDKLLNFNQPMRLMNFRLSQCQIETLLHIIDDVCESTANHFSKITISGQPIFSFPSTTQSENLESGLTCLEAEDGDYVKQPLSPCHAFRYNWPKLQVN</sequence>
<accession>A0A0R3T8G8</accession>
<evidence type="ECO:0000256" key="1">
    <source>
        <dbReference type="SAM" id="Coils"/>
    </source>
</evidence>